<dbReference type="AlphaFoldDB" id="A0A317ZIC4"/>
<evidence type="ECO:0000313" key="3">
    <source>
        <dbReference type="EMBL" id="PXA03963.1"/>
    </source>
</evidence>
<organism evidence="3 4">
    <name type="scientific">Coraliomargarita sinensis</name>
    <dbReference type="NCBI Taxonomy" id="2174842"/>
    <lineage>
        <taxon>Bacteria</taxon>
        <taxon>Pseudomonadati</taxon>
        <taxon>Verrucomicrobiota</taxon>
        <taxon>Opitutia</taxon>
        <taxon>Puniceicoccales</taxon>
        <taxon>Coraliomargaritaceae</taxon>
        <taxon>Coraliomargarita</taxon>
    </lineage>
</organism>
<reference evidence="3 4" key="1">
    <citation type="submission" date="2018-05" db="EMBL/GenBank/DDBJ databases">
        <title>Coraliomargarita sinensis sp. nov., isolated from a marine solar saltern.</title>
        <authorList>
            <person name="Zhou L.Y."/>
        </authorList>
    </citation>
    <scope>NUCLEOTIDE SEQUENCE [LARGE SCALE GENOMIC DNA]</scope>
    <source>
        <strain evidence="3 4">WN38</strain>
    </source>
</reference>
<comment type="caution">
    <text evidence="3">The sequence shown here is derived from an EMBL/GenBank/DDBJ whole genome shotgun (WGS) entry which is preliminary data.</text>
</comment>
<dbReference type="PANTHER" id="PTHR43818:SF10">
    <property type="entry name" value="NADH-DEPENDENT DEHYDROGENASE-RELATED"/>
    <property type="match status" value="1"/>
</dbReference>
<feature type="domain" description="Gfo/Idh/MocA-like oxidoreductase N-terminal" evidence="1">
    <location>
        <begin position="36"/>
        <end position="153"/>
    </location>
</feature>
<dbReference type="Gene3D" id="3.30.360.10">
    <property type="entry name" value="Dihydrodipicolinate Reductase, domain 2"/>
    <property type="match status" value="1"/>
</dbReference>
<dbReference type="PROSITE" id="PS51318">
    <property type="entry name" value="TAT"/>
    <property type="match status" value="1"/>
</dbReference>
<sequence>MNISRRTFSKWAGLGAAATAMPSWLGALPDADSQKLKIAVIGVGGRGKAHIKGLASQHFVAFCDVDDASAAETYKEYPNVPRFKDYRVMFDKMGKEIEAVSIATPDHMHYPIVLWALAHGKHIFCEKPLTRTFEEAMVLKNAVREAGVITQLGNQGHVADGWRNIREWVQAGLAGDVYEAYHWTNRPVWPQGLNNWPKKQPVPASFDWNLWLGVAPKRDYSPGIAPFNWRGFWDYGSGAIGDIACHSMDASYSGLQLGLPTAVSADVSGRSDVYLPKASTITFEFPGIEGRGPVKLTWMDGDRRPSDIPFVDSDKILADEATGKKGMANGSFIVGTKASIFASLYSMYPSFRPREYHKELRANNGFPEETLPRPVEKSHFMEWVNGVKTGTQPGGNIAEYAADFTATALLGTIALGVPGKLEFDPKTQQFTNSEQANRMLRSQYEYRKEFLPG</sequence>
<name>A0A317ZIC4_9BACT</name>
<dbReference type="InParanoid" id="A0A317ZIC4"/>
<dbReference type="InterPro" id="IPR050463">
    <property type="entry name" value="Gfo/Idh/MocA_oxidrdct_glycsds"/>
</dbReference>
<proteinExistence type="predicted"/>
<accession>A0A317ZIC4</accession>
<dbReference type="OrthoDB" id="9792935at2"/>
<gene>
    <name evidence="3" type="ORF">DDZ13_10015</name>
</gene>
<dbReference type="Pfam" id="PF01408">
    <property type="entry name" value="GFO_IDH_MocA"/>
    <property type="match status" value="1"/>
</dbReference>
<protein>
    <submittedName>
        <fullName evidence="3">Oxidoreductase</fullName>
    </submittedName>
</protein>
<dbReference type="Gene3D" id="3.40.50.720">
    <property type="entry name" value="NAD(P)-binding Rossmann-like Domain"/>
    <property type="match status" value="1"/>
</dbReference>
<dbReference type="InterPro" id="IPR043906">
    <property type="entry name" value="Gfo/Idh/MocA_OxRdtase_bact_C"/>
</dbReference>
<dbReference type="Pfam" id="PF19051">
    <property type="entry name" value="GFO_IDH_MocA_C2"/>
    <property type="match status" value="1"/>
</dbReference>
<evidence type="ECO:0000259" key="2">
    <source>
        <dbReference type="Pfam" id="PF19051"/>
    </source>
</evidence>
<dbReference type="RefSeq" id="WP_110131316.1">
    <property type="nucleotide sequence ID" value="NZ_QHJQ01000006.1"/>
</dbReference>
<evidence type="ECO:0000313" key="4">
    <source>
        <dbReference type="Proteomes" id="UP000247099"/>
    </source>
</evidence>
<dbReference type="GO" id="GO:0000166">
    <property type="term" value="F:nucleotide binding"/>
    <property type="evidence" value="ECO:0007669"/>
    <property type="project" value="InterPro"/>
</dbReference>
<evidence type="ECO:0000259" key="1">
    <source>
        <dbReference type="Pfam" id="PF01408"/>
    </source>
</evidence>
<dbReference type="InterPro" id="IPR006311">
    <property type="entry name" value="TAT_signal"/>
</dbReference>
<dbReference type="InterPro" id="IPR036291">
    <property type="entry name" value="NAD(P)-bd_dom_sf"/>
</dbReference>
<dbReference type="EMBL" id="QHJQ01000006">
    <property type="protein sequence ID" value="PXA03963.1"/>
    <property type="molecule type" value="Genomic_DNA"/>
</dbReference>
<dbReference type="Proteomes" id="UP000247099">
    <property type="component" value="Unassembled WGS sequence"/>
</dbReference>
<dbReference type="SUPFAM" id="SSF55347">
    <property type="entry name" value="Glyceraldehyde-3-phosphate dehydrogenase-like, C-terminal domain"/>
    <property type="match status" value="1"/>
</dbReference>
<dbReference type="SUPFAM" id="SSF51735">
    <property type="entry name" value="NAD(P)-binding Rossmann-fold domains"/>
    <property type="match status" value="1"/>
</dbReference>
<dbReference type="PANTHER" id="PTHR43818">
    <property type="entry name" value="BCDNA.GH03377"/>
    <property type="match status" value="1"/>
</dbReference>
<dbReference type="InterPro" id="IPR000683">
    <property type="entry name" value="Gfo/Idh/MocA-like_OxRdtase_N"/>
</dbReference>
<keyword evidence="4" id="KW-1185">Reference proteome</keyword>
<feature type="domain" description="Gfo/Idh/MocA-like oxidoreductase bacterial type C-terminal" evidence="2">
    <location>
        <begin position="192"/>
        <end position="250"/>
    </location>
</feature>